<comment type="caution">
    <text evidence="2">The sequence shown here is derived from an EMBL/GenBank/DDBJ whole genome shotgun (WGS) entry which is preliminary data.</text>
</comment>
<dbReference type="InterPro" id="IPR014982">
    <property type="entry name" value="GSCFA"/>
</dbReference>
<dbReference type="EMBL" id="JADIMR010000008">
    <property type="protein sequence ID" value="MBO8446234.1"/>
    <property type="molecule type" value="Genomic_DNA"/>
</dbReference>
<evidence type="ECO:0000313" key="3">
    <source>
        <dbReference type="Proteomes" id="UP000823637"/>
    </source>
</evidence>
<accession>A0A9D9HCW1</accession>
<dbReference type="Proteomes" id="UP000823637">
    <property type="component" value="Unassembled WGS sequence"/>
</dbReference>
<evidence type="ECO:0000259" key="1">
    <source>
        <dbReference type="Pfam" id="PF08885"/>
    </source>
</evidence>
<organism evidence="2 3">
    <name type="scientific">Candidatus Enterocola intestinipullorum</name>
    <dbReference type="NCBI Taxonomy" id="2840783"/>
    <lineage>
        <taxon>Bacteria</taxon>
        <taxon>Pseudomonadati</taxon>
        <taxon>Bacteroidota</taxon>
        <taxon>Bacteroidia</taxon>
        <taxon>Bacteroidales</taxon>
        <taxon>Candidatus Enterocola</taxon>
    </lineage>
</organism>
<evidence type="ECO:0000313" key="2">
    <source>
        <dbReference type="EMBL" id="MBO8446234.1"/>
    </source>
</evidence>
<dbReference type="AlphaFoldDB" id="A0A9D9HCW1"/>
<dbReference type="Pfam" id="PF08885">
    <property type="entry name" value="GSCFA"/>
    <property type="match status" value="1"/>
</dbReference>
<protein>
    <submittedName>
        <fullName evidence="2">GSCFA domain-containing protein</fullName>
    </submittedName>
</protein>
<reference evidence="2" key="2">
    <citation type="journal article" date="2021" name="PeerJ">
        <title>Extensive microbial diversity within the chicken gut microbiome revealed by metagenomics and culture.</title>
        <authorList>
            <person name="Gilroy R."/>
            <person name="Ravi A."/>
            <person name="Getino M."/>
            <person name="Pursley I."/>
            <person name="Horton D.L."/>
            <person name="Alikhan N.F."/>
            <person name="Baker D."/>
            <person name="Gharbi K."/>
            <person name="Hall N."/>
            <person name="Watson M."/>
            <person name="Adriaenssens E.M."/>
            <person name="Foster-Nyarko E."/>
            <person name="Jarju S."/>
            <person name="Secka A."/>
            <person name="Antonio M."/>
            <person name="Oren A."/>
            <person name="Chaudhuri R.R."/>
            <person name="La Ragione R."/>
            <person name="Hildebrand F."/>
            <person name="Pallen M.J."/>
        </authorList>
    </citation>
    <scope>NUCLEOTIDE SEQUENCE</scope>
    <source>
        <strain evidence="2">D3-1215</strain>
    </source>
</reference>
<proteinExistence type="predicted"/>
<reference evidence="2" key="1">
    <citation type="submission" date="2020-10" db="EMBL/GenBank/DDBJ databases">
        <authorList>
            <person name="Gilroy R."/>
        </authorList>
    </citation>
    <scope>NUCLEOTIDE SEQUENCE</scope>
    <source>
        <strain evidence="2">D3-1215</strain>
    </source>
</reference>
<feature type="domain" description="GSCFA" evidence="1">
    <location>
        <begin position="21"/>
        <end position="252"/>
    </location>
</feature>
<sequence length="310" mass="35594">MDFRTEIKTKNADFRISHKDRILLLGSCFSQNMNTRLRLHAFKALNPFGALYNPLSVLASVKLLLQDGPYDESNLFYQNEMWHSYDFHSDYSGIDKASCLEKINGCLEQGRDFLRQCRVLFISLGTSFCYRLKDGKKVVANCHKSPAACFERFFLPTEACIQCLKDIAGLVPDTKIVFTVSPIRHLRDGLHANQISKSNLLLAIDAVCNEIPDCSYFPSYEIVMDDLRDYRYYAGDMVHLADQAIDYIWEKFSDTYFSDETKALNKEIAALRQMQAHRIINPSSQASKKLEAKIEGMRETLIHKNKELDL</sequence>
<name>A0A9D9HCW1_9BACT</name>
<gene>
    <name evidence="2" type="ORF">IAC32_00595</name>
</gene>